<comment type="caution">
    <text evidence="1">The sequence shown here is derived from an EMBL/GenBank/DDBJ whole genome shotgun (WGS) entry which is preliminary data.</text>
</comment>
<dbReference type="Proteomes" id="UP000261222">
    <property type="component" value="Unassembled WGS sequence"/>
</dbReference>
<dbReference type="RefSeq" id="WP_117739343.1">
    <property type="nucleotide sequence ID" value="NZ_QSUB01000005.1"/>
</dbReference>
<accession>A0A3E5A4T1</accession>
<organism evidence="1 2">
    <name type="scientific">Blautia obeum</name>
    <dbReference type="NCBI Taxonomy" id="40520"/>
    <lineage>
        <taxon>Bacteria</taxon>
        <taxon>Bacillati</taxon>
        <taxon>Bacillota</taxon>
        <taxon>Clostridia</taxon>
        <taxon>Lachnospirales</taxon>
        <taxon>Lachnospiraceae</taxon>
        <taxon>Blautia</taxon>
    </lineage>
</organism>
<evidence type="ECO:0008006" key="3">
    <source>
        <dbReference type="Google" id="ProtNLM"/>
    </source>
</evidence>
<protein>
    <recommendedName>
        <fullName evidence="3">Prophage tail endopeptidase domain-containing protein</fullName>
    </recommendedName>
</protein>
<proteinExistence type="predicted"/>
<name>A0A3E5A4T1_9FIRM</name>
<gene>
    <name evidence="1" type="ORF">DXB81_11550</name>
</gene>
<dbReference type="AlphaFoldDB" id="A0A3E5A4T1"/>
<dbReference type="EMBL" id="QSUB01000005">
    <property type="protein sequence ID" value="RGN03776.1"/>
    <property type="molecule type" value="Genomic_DNA"/>
</dbReference>
<evidence type="ECO:0000313" key="2">
    <source>
        <dbReference type="Proteomes" id="UP000261222"/>
    </source>
</evidence>
<sequence length="477" mass="54483">MIDKFYNNEHFSPDYVRENPIIISIQSIDSLDSKKQFEPLTHTNLVRGSVKLTQTLCSEQYFIWGGFNASKLSFECISDQFTDKAPYGKIILTITPTVYVNGELTTILTDEETRLFTGYIETAEPDSVPGHYTVTAYDRLYRVRNNNVWDYIQKRLAAVKAEKKHLSWYSVERLIASTQLLLGEKDTLPEWTKNIYYPDNVEINAENGVDLLRDFALCTQRFGILNGEENLEYIQVQDSASGSECYRINSYNPDDFEASPGHVWLPKYFTSEPKTNIFYTTGETTQDEDYYNNFYTISNNPVIGNQDWINELYNCDEYGTPSSKYSVNNLPAGLFDTARMCLTNGEEYYCQEYKIKVLSDPTIPMGSILHVYKNGSLIVKSYIMERTITFSSTQTIECEMSAQNEAYNTVVPTSDKSALNANILANQVSAKMPFISDGSSLTKLRARKVISKDDYNKLSEKRDDTIYYVYDTGGDNS</sequence>
<reference evidence="1 2" key="1">
    <citation type="submission" date="2018-08" db="EMBL/GenBank/DDBJ databases">
        <title>A genome reference for cultivated species of the human gut microbiota.</title>
        <authorList>
            <person name="Zou Y."/>
            <person name="Xue W."/>
            <person name="Luo G."/>
        </authorList>
    </citation>
    <scope>NUCLEOTIDE SEQUENCE [LARGE SCALE GENOMIC DNA]</scope>
    <source>
        <strain evidence="1 2">OM06-11AA</strain>
    </source>
</reference>
<evidence type="ECO:0000313" key="1">
    <source>
        <dbReference type="EMBL" id="RGN03776.1"/>
    </source>
</evidence>